<organism evidence="5 7">
    <name type="scientific">Didymodactylos carnosus</name>
    <dbReference type="NCBI Taxonomy" id="1234261"/>
    <lineage>
        <taxon>Eukaryota</taxon>
        <taxon>Metazoa</taxon>
        <taxon>Spiralia</taxon>
        <taxon>Gnathifera</taxon>
        <taxon>Rotifera</taxon>
        <taxon>Eurotatoria</taxon>
        <taxon>Bdelloidea</taxon>
        <taxon>Philodinida</taxon>
        <taxon>Philodinidae</taxon>
        <taxon>Didymodactylos</taxon>
    </lineage>
</organism>
<feature type="non-terminal residue" evidence="5">
    <location>
        <position position="1"/>
    </location>
</feature>
<evidence type="ECO:0000256" key="2">
    <source>
        <dbReference type="ARBA" id="ARBA00022771"/>
    </source>
</evidence>
<dbReference type="EMBL" id="CAJNOQ010032755">
    <property type="protein sequence ID" value="CAF1586811.1"/>
    <property type="molecule type" value="Genomic_DNA"/>
</dbReference>
<evidence type="ECO:0000259" key="4">
    <source>
        <dbReference type="Pfam" id="PF04500"/>
    </source>
</evidence>
<dbReference type="OrthoDB" id="167578at2759"/>
<dbReference type="EMBL" id="CAJOBC010098814">
    <property type="protein sequence ID" value="CAF4456728.1"/>
    <property type="molecule type" value="Genomic_DNA"/>
</dbReference>
<dbReference type="Gene3D" id="2.20.25.240">
    <property type="match status" value="1"/>
</dbReference>
<dbReference type="Proteomes" id="UP000681722">
    <property type="component" value="Unassembled WGS sequence"/>
</dbReference>
<dbReference type="Pfam" id="PF04500">
    <property type="entry name" value="FLYWCH"/>
    <property type="match status" value="1"/>
</dbReference>
<accession>A0A815ZU05</accession>
<keyword evidence="2" id="KW-0863">Zinc-finger</keyword>
<evidence type="ECO:0000313" key="6">
    <source>
        <dbReference type="EMBL" id="CAF4456728.1"/>
    </source>
</evidence>
<gene>
    <name evidence="5" type="ORF">GPM918_LOCUS41473</name>
    <name evidence="6" type="ORF">SRO942_LOCUS42525</name>
</gene>
<dbReference type="InterPro" id="IPR007588">
    <property type="entry name" value="Znf_FLYWCH"/>
</dbReference>
<dbReference type="Proteomes" id="UP000663829">
    <property type="component" value="Unassembled WGS sequence"/>
</dbReference>
<keyword evidence="7" id="KW-1185">Reference proteome</keyword>
<evidence type="ECO:0000256" key="1">
    <source>
        <dbReference type="ARBA" id="ARBA00022723"/>
    </source>
</evidence>
<reference evidence="5" key="1">
    <citation type="submission" date="2021-02" db="EMBL/GenBank/DDBJ databases">
        <authorList>
            <person name="Nowell W R."/>
        </authorList>
    </citation>
    <scope>NUCLEOTIDE SEQUENCE</scope>
</reference>
<keyword evidence="3" id="KW-0862">Zinc</keyword>
<proteinExistence type="predicted"/>
<evidence type="ECO:0000313" key="5">
    <source>
        <dbReference type="EMBL" id="CAF1586811.1"/>
    </source>
</evidence>
<keyword evidence="1" id="KW-0479">Metal-binding</keyword>
<comment type="caution">
    <text evidence="5">The sequence shown here is derived from an EMBL/GenBank/DDBJ whole genome shotgun (WGS) entry which is preliminary data.</text>
</comment>
<dbReference type="GO" id="GO:0008270">
    <property type="term" value="F:zinc ion binding"/>
    <property type="evidence" value="ECO:0007669"/>
    <property type="project" value="UniProtKB-KW"/>
</dbReference>
<name>A0A815ZU05_9BILA</name>
<feature type="domain" description="FLYWCH-type" evidence="4">
    <location>
        <begin position="1"/>
        <end position="44"/>
    </location>
</feature>
<evidence type="ECO:0000313" key="7">
    <source>
        <dbReference type="Proteomes" id="UP000663829"/>
    </source>
</evidence>
<protein>
    <recommendedName>
        <fullName evidence="4">FLYWCH-type domain-containing protein</fullName>
    </recommendedName>
</protein>
<dbReference type="AlphaFoldDB" id="A0A815ZU05"/>
<sequence length="482" mass="55774">TQRGKRKLLLDGHIYRLDRKNDHGTEQWRCAKKQCRGRVHIQSTKDDYNGKGYFNAFPLSNDDITLVSSHNHSSEPGKAEAAVIVDQLRSTAKNNISQTPKEIVDRLLRTVTEAAVQNLPSVTAMQRSIQRRRQKSLTNRLLIASATSMTSCSEHEQILSIIDSSAFHSIYLNINDEQISSTLELNNLKRSQIIITSEENIKELEQADIWFITIFNEVKNDYFKSICIIHIVDDSNLKPCLYALLKMSNIEHYEKLISTLFKPPNNNFQPKYFITNLDKLLIHVLTKYFPETQIKICLTFLNQELIKYAQNIHSEIQCHTQDEQKVIKFLLALAFIPLPDVTMVFEALQELCPSSFEDICIGRLRPNGYRSQPLYALKLWNWADCITMNSLSTVCAQIKQWDNMFKTSMTTSHRSSYKIIRTIQQLHHHYQNTYHAQQNNSLVSRNSIIANYCTQKFYQHVQSYGTIDFQLFLSNLAPYLPV</sequence>
<evidence type="ECO:0000256" key="3">
    <source>
        <dbReference type="ARBA" id="ARBA00022833"/>
    </source>
</evidence>